<dbReference type="Pfam" id="PF02498">
    <property type="entry name" value="Bro-N"/>
    <property type="match status" value="1"/>
</dbReference>
<accession>A0A8S5P229</accession>
<dbReference type="PANTHER" id="PTHR36180">
    <property type="entry name" value="DNA-BINDING PROTEIN-RELATED-RELATED"/>
    <property type="match status" value="1"/>
</dbReference>
<protein>
    <submittedName>
        <fullName evidence="3">Repressor domain protein</fullName>
    </submittedName>
</protein>
<proteinExistence type="predicted"/>
<dbReference type="PROSITE" id="PS51750">
    <property type="entry name" value="BRO_N"/>
    <property type="match status" value="1"/>
</dbReference>
<organism evidence="3">
    <name type="scientific">Siphoviridae sp. ctZE52</name>
    <dbReference type="NCBI Taxonomy" id="2825557"/>
    <lineage>
        <taxon>Viruses</taxon>
        <taxon>Duplodnaviria</taxon>
        <taxon>Heunggongvirae</taxon>
        <taxon>Uroviricota</taxon>
        <taxon>Caudoviricetes</taxon>
    </lineage>
</organism>
<dbReference type="GO" id="GO:0003677">
    <property type="term" value="F:DNA binding"/>
    <property type="evidence" value="ECO:0007669"/>
    <property type="project" value="InterPro"/>
</dbReference>
<dbReference type="InterPro" id="IPR005039">
    <property type="entry name" value="Ant_C"/>
</dbReference>
<evidence type="ECO:0000259" key="2">
    <source>
        <dbReference type="PROSITE" id="PS51750"/>
    </source>
</evidence>
<dbReference type="InterPro" id="IPR003497">
    <property type="entry name" value="BRO_N_domain"/>
</dbReference>
<keyword evidence="1" id="KW-0175">Coiled coil</keyword>
<dbReference type="SMART" id="SM01040">
    <property type="entry name" value="Bro-N"/>
    <property type="match status" value="1"/>
</dbReference>
<feature type="coiled-coil region" evidence="1">
    <location>
        <begin position="125"/>
        <end position="159"/>
    </location>
</feature>
<evidence type="ECO:0000256" key="1">
    <source>
        <dbReference type="SAM" id="Coils"/>
    </source>
</evidence>
<dbReference type="EMBL" id="BK015320">
    <property type="protein sequence ID" value="DAE01143.1"/>
    <property type="molecule type" value="Genomic_DNA"/>
</dbReference>
<dbReference type="Pfam" id="PF03374">
    <property type="entry name" value="ANT"/>
    <property type="match status" value="1"/>
</dbReference>
<feature type="domain" description="Bro-N" evidence="2">
    <location>
        <begin position="1"/>
        <end position="106"/>
    </location>
</feature>
<name>A0A8S5P229_9CAUD</name>
<reference evidence="3" key="1">
    <citation type="journal article" date="2021" name="Proc. Natl. Acad. Sci. U.S.A.">
        <title>A Catalog of Tens of Thousands of Viruses from Human Metagenomes Reveals Hidden Associations with Chronic Diseases.</title>
        <authorList>
            <person name="Tisza M.J."/>
            <person name="Buck C.B."/>
        </authorList>
    </citation>
    <scope>NUCLEOTIDE SEQUENCE</scope>
    <source>
        <strain evidence="3">CtZE52</strain>
    </source>
</reference>
<sequence length="265" mass="30223">MKGIEIFKNDRFGEVRVAGTNENPLFRLVDICKAVDIANSRNVKNRLDEDDVHLVDIIDSLGRTQQAVFVSEAGMYDAVLKSDSPKARPFSRWITHEVLPSIRKTGGYMVAKPEDTPEEIMARALTIAQATLLRKEERLKTLEIENEHKQATIELQAQELRISAPKAEYCDKVLSSKGYLTVNMIASCLGISDIKLNKLLCEWGVQYKESGTYFLYSKYRDKGLTFHKPHPYTDSNGEIKTRQHMYWTEAGKKFILDLYNLKISA</sequence>
<dbReference type="PANTHER" id="PTHR36180:SF2">
    <property type="entry name" value="BRO FAMILY PROTEIN"/>
    <property type="match status" value="1"/>
</dbReference>
<evidence type="ECO:0000313" key="3">
    <source>
        <dbReference type="EMBL" id="DAE01143.1"/>
    </source>
</evidence>